<comment type="caution">
    <text evidence="2">The sequence shown here is derived from an EMBL/GenBank/DDBJ whole genome shotgun (WGS) entry which is preliminary data.</text>
</comment>
<sequence>MCPLRRLERPCGRCPDVSGTQRGDRRADSDEARTRPWGIAYADPLGAHDRLTDAIHGELERLRVLADEGTTSNARIDTAHRPLAADGEGPTE</sequence>
<feature type="compositionally biased region" description="Basic and acidic residues" evidence="1">
    <location>
        <begin position="22"/>
        <end position="34"/>
    </location>
</feature>
<evidence type="ECO:0000313" key="3">
    <source>
        <dbReference type="Proteomes" id="UP001596445"/>
    </source>
</evidence>
<feature type="region of interest" description="Disordered" evidence="1">
    <location>
        <begin position="71"/>
        <end position="92"/>
    </location>
</feature>
<dbReference type="AlphaFoldDB" id="A0ABD5VYY2"/>
<reference evidence="2 3" key="1">
    <citation type="journal article" date="2019" name="Int. J. Syst. Evol. Microbiol.">
        <title>The Global Catalogue of Microorganisms (GCM) 10K type strain sequencing project: providing services to taxonomists for standard genome sequencing and annotation.</title>
        <authorList>
            <consortium name="The Broad Institute Genomics Platform"/>
            <consortium name="The Broad Institute Genome Sequencing Center for Infectious Disease"/>
            <person name="Wu L."/>
            <person name="Ma J."/>
        </authorList>
    </citation>
    <scope>NUCLEOTIDE SEQUENCE [LARGE SCALE GENOMIC DNA]</scope>
    <source>
        <strain evidence="2 3">JCM 30072</strain>
    </source>
</reference>
<proteinExistence type="predicted"/>
<dbReference type="Proteomes" id="UP001596445">
    <property type="component" value="Unassembled WGS sequence"/>
</dbReference>
<evidence type="ECO:0000313" key="2">
    <source>
        <dbReference type="EMBL" id="MFC7058468.1"/>
    </source>
</evidence>
<keyword evidence="3" id="KW-1185">Reference proteome</keyword>
<feature type="compositionally biased region" description="Basic and acidic residues" evidence="1">
    <location>
        <begin position="1"/>
        <end position="11"/>
    </location>
</feature>
<name>A0ABD5VYY2_9EURY</name>
<accession>A0ABD5VYY2</accession>
<feature type="region of interest" description="Disordered" evidence="1">
    <location>
        <begin position="1"/>
        <end position="35"/>
    </location>
</feature>
<evidence type="ECO:0000256" key="1">
    <source>
        <dbReference type="SAM" id="MobiDB-lite"/>
    </source>
</evidence>
<organism evidence="2 3">
    <name type="scientific">Halovenus salina</name>
    <dbReference type="NCBI Taxonomy" id="1510225"/>
    <lineage>
        <taxon>Archaea</taxon>
        <taxon>Methanobacteriati</taxon>
        <taxon>Methanobacteriota</taxon>
        <taxon>Stenosarchaea group</taxon>
        <taxon>Halobacteria</taxon>
        <taxon>Halobacteriales</taxon>
        <taxon>Haloarculaceae</taxon>
        <taxon>Halovenus</taxon>
    </lineage>
</organism>
<protein>
    <submittedName>
        <fullName evidence="2">Uncharacterized protein</fullName>
    </submittedName>
</protein>
<dbReference type="RefSeq" id="WP_382187042.1">
    <property type="nucleotide sequence ID" value="NZ_JBHSZI010000001.1"/>
</dbReference>
<dbReference type="EMBL" id="JBHSZI010000001">
    <property type="protein sequence ID" value="MFC7058468.1"/>
    <property type="molecule type" value="Genomic_DNA"/>
</dbReference>
<gene>
    <name evidence="2" type="ORF">ACFQQG_10115</name>
</gene>